<dbReference type="FunFam" id="2.30.30.40:FF:000001">
    <property type="entry name" value="Sorbin and SH3 domain-containing protein 1 isoform 2"/>
    <property type="match status" value="1"/>
</dbReference>
<dbReference type="Gene3D" id="2.30.30.40">
    <property type="entry name" value="SH3 Domains"/>
    <property type="match status" value="3"/>
</dbReference>
<evidence type="ECO:0000256" key="3">
    <source>
        <dbReference type="ARBA" id="ARBA00012483"/>
    </source>
</evidence>
<keyword evidence="6" id="KW-0677">Repeat</keyword>
<dbReference type="PRINTS" id="PR00452">
    <property type="entry name" value="SH3DOMAIN"/>
</dbReference>
<comment type="caution">
    <text evidence="11">The sequence shown here is derived from an EMBL/GenBank/DDBJ whole genome shotgun (WGS) entry which is preliminary data.</text>
</comment>
<dbReference type="SUPFAM" id="SSF50044">
    <property type="entry name" value="SH3-domain"/>
    <property type="match status" value="3"/>
</dbReference>
<proteinExistence type="predicted"/>
<comment type="pathway">
    <text evidence="2">Protein modification; protein ubiquitination.</text>
</comment>
<dbReference type="UniPathway" id="UPA00143"/>
<evidence type="ECO:0000256" key="1">
    <source>
        <dbReference type="ARBA" id="ARBA00000900"/>
    </source>
</evidence>
<dbReference type="PRINTS" id="PR00499">
    <property type="entry name" value="P67PHOX"/>
</dbReference>
<sequence length="613" mass="66732">MWRSSGTSDTSGTDLDSAGKNISQLPCGRALYAYEGKEPGDLKFNKGDIIILRRKVDENWYHGELNGNRGFFPASYIQCIKPLSQPTPQGKALYDFEIKDKDQDKDCLTFTKNNGWKHRLAVLSVTKLPQLLIGCHRRALLIRPLLVLASSCWAPYKWLHQSCTGPYCCAASPKASTLNGEQANSPKAQLPLNVYLALYAYKPQKNDELELRKGEMYRVTEKCQDGWFKGTSLRTGGSGVFPGNYVTPVSRMPAGLAQSRNCTMGVPLTSRGSPLASHTSPGGMTNCTNVVRPVLPITVPQIHAHQSPTSSQNNSSKISNQQAINHTRTSVQMAHPAVQPQERPTATVSPIRTHNSPSRLTASPNRPQSTVSPQHMSQQQSSIQTSIAVHCTRPIIPLTSAAAAITPPNVTASSIIAEASNGPVNCMPTASPTNTGCKTEERKTEKREKKGGLLKLLAGASAKKKSRSPPSISPTHDPQAMVEGVIQGAVGLEFSMTNHGRAGSCPIESDMQGAMGIHPLHRKTGSLDLNFSIPSPVRQPTCAMVAVRPEPKSLSRERYRVVVPYPPQSEAEIELKEGDIVFVHKKREDGWYKGTLQRNGRTGLFPGSFVESF</sequence>
<feature type="region of interest" description="Disordered" evidence="9">
    <location>
        <begin position="426"/>
        <end position="449"/>
    </location>
</feature>
<feature type="region of interest" description="Disordered" evidence="9">
    <location>
        <begin position="459"/>
        <end position="478"/>
    </location>
</feature>
<keyword evidence="4 8" id="KW-0728">SH3 domain</keyword>
<dbReference type="GO" id="GO:0046330">
    <property type="term" value="P:positive regulation of JNK cascade"/>
    <property type="evidence" value="ECO:0007669"/>
    <property type="project" value="TreeGrafter"/>
</dbReference>
<evidence type="ECO:0000256" key="7">
    <source>
        <dbReference type="ARBA" id="ARBA00022786"/>
    </source>
</evidence>
<accession>A0A8J6KG17</accession>
<keyword evidence="7" id="KW-0833">Ubl conjugation pathway</keyword>
<dbReference type="InterPro" id="IPR050384">
    <property type="entry name" value="Endophilin_SH3RF"/>
</dbReference>
<dbReference type="PANTHER" id="PTHR14167">
    <property type="entry name" value="SH3 DOMAIN-CONTAINING"/>
    <property type="match status" value="1"/>
</dbReference>
<feature type="compositionally biased region" description="Low complexity" evidence="9">
    <location>
        <begin position="372"/>
        <end position="383"/>
    </location>
</feature>
<dbReference type="GO" id="GO:0032436">
    <property type="term" value="P:positive regulation of proteasomal ubiquitin-dependent protein catabolic process"/>
    <property type="evidence" value="ECO:0007669"/>
    <property type="project" value="TreeGrafter"/>
</dbReference>
<dbReference type="InterPro" id="IPR001452">
    <property type="entry name" value="SH3_domain"/>
</dbReference>
<evidence type="ECO:0000256" key="4">
    <source>
        <dbReference type="ARBA" id="ARBA00022443"/>
    </source>
</evidence>
<dbReference type="InterPro" id="IPR036028">
    <property type="entry name" value="SH3-like_dom_sf"/>
</dbReference>
<feature type="region of interest" description="Disordered" evidence="9">
    <location>
        <begin position="330"/>
        <end position="383"/>
    </location>
</feature>
<dbReference type="InterPro" id="IPR035816">
    <property type="entry name" value="SH3RF1/SH3RF3_SH3_4"/>
</dbReference>
<dbReference type="PROSITE" id="PS50002">
    <property type="entry name" value="SH3"/>
    <property type="match status" value="3"/>
</dbReference>
<dbReference type="Proteomes" id="UP000770717">
    <property type="component" value="Unassembled WGS sequence"/>
</dbReference>
<dbReference type="CDD" id="cd11785">
    <property type="entry name" value="SH3_SH3RF_C"/>
    <property type="match status" value="1"/>
</dbReference>
<dbReference type="Pfam" id="PF00018">
    <property type="entry name" value="SH3_1"/>
    <property type="match status" value="1"/>
</dbReference>
<keyword evidence="5" id="KW-0808">Transferase</keyword>
<feature type="compositionally biased region" description="Basic and acidic residues" evidence="9">
    <location>
        <begin position="438"/>
        <end position="449"/>
    </location>
</feature>
<feature type="domain" description="SH3" evidence="10">
    <location>
        <begin position="23"/>
        <end position="82"/>
    </location>
</feature>
<dbReference type="GO" id="GO:0061630">
    <property type="term" value="F:ubiquitin protein ligase activity"/>
    <property type="evidence" value="ECO:0007669"/>
    <property type="project" value="UniProtKB-EC"/>
</dbReference>
<feature type="compositionally biased region" description="Polar residues" evidence="9">
    <location>
        <begin position="428"/>
        <end position="437"/>
    </location>
</feature>
<dbReference type="FunFam" id="2.30.30.40:FF:000091">
    <property type="entry name" value="Putative E3 ubiquitin-protein ligase SH3RF1"/>
    <property type="match status" value="1"/>
</dbReference>
<dbReference type="CDD" id="cd11925">
    <property type="entry name" value="SH3_SH3RF3_3"/>
    <property type="match status" value="1"/>
</dbReference>
<keyword evidence="12" id="KW-1185">Reference proteome</keyword>
<dbReference type="AlphaFoldDB" id="A0A8J6KG17"/>
<feature type="domain" description="SH3" evidence="10">
    <location>
        <begin position="190"/>
        <end position="251"/>
    </location>
</feature>
<feature type="compositionally biased region" description="Polar residues" evidence="9">
    <location>
        <begin position="342"/>
        <end position="371"/>
    </location>
</feature>
<evidence type="ECO:0000313" key="12">
    <source>
        <dbReference type="Proteomes" id="UP000770717"/>
    </source>
</evidence>
<organism evidence="11 12">
    <name type="scientific">Eleutherodactylus coqui</name>
    <name type="common">Puerto Rican coqui</name>
    <dbReference type="NCBI Taxonomy" id="57060"/>
    <lineage>
        <taxon>Eukaryota</taxon>
        <taxon>Metazoa</taxon>
        <taxon>Chordata</taxon>
        <taxon>Craniata</taxon>
        <taxon>Vertebrata</taxon>
        <taxon>Euteleostomi</taxon>
        <taxon>Amphibia</taxon>
        <taxon>Batrachia</taxon>
        <taxon>Anura</taxon>
        <taxon>Neobatrachia</taxon>
        <taxon>Hyloidea</taxon>
        <taxon>Eleutherodactylidae</taxon>
        <taxon>Eleutherodactylinae</taxon>
        <taxon>Eleutherodactylus</taxon>
        <taxon>Eleutherodactylus</taxon>
    </lineage>
</organism>
<dbReference type="CDD" id="cd11928">
    <property type="entry name" value="SH3_SH3RF3_1"/>
    <property type="match status" value="1"/>
</dbReference>
<feature type="region of interest" description="Disordered" evidence="9">
    <location>
        <begin position="1"/>
        <end position="20"/>
    </location>
</feature>
<name>A0A8J6KG17_ELECQ</name>
<evidence type="ECO:0000256" key="9">
    <source>
        <dbReference type="SAM" id="MobiDB-lite"/>
    </source>
</evidence>
<dbReference type="EC" id="2.3.2.27" evidence="3"/>
<evidence type="ECO:0000256" key="6">
    <source>
        <dbReference type="ARBA" id="ARBA00022737"/>
    </source>
</evidence>
<feature type="compositionally biased region" description="Low complexity" evidence="9">
    <location>
        <begin position="1"/>
        <end position="19"/>
    </location>
</feature>
<evidence type="ECO:0000259" key="10">
    <source>
        <dbReference type="PROSITE" id="PS50002"/>
    </source>
</evidence>
<gene>
    <name evidence="11" type="ORF">GDO78_000818</name>
</gene>
<comment type="catalytic activity">
    <reaction evidence="1">
        <text>S-ubiquitinyl-[E2 ubiquitin-conjugating enzyme]-L-cysteine + [acceptor protein]-L-lysine = [E2 ubiquitin-conjugating enzyme]-L-cysteine + N(6)-ubiquitinyl-[acceptor protein]-L-lysine.</text>
        <dbReference type="EC" id="2.3.2.27"/>
    </reaction>
</comment>
<dbReference type="Pfam" id="PF14604">
    <property type="entry name" value="SH3_9"/>
    <property type="match status" value="2"/>
</dbReference>
<dbReference type="OrthoDB" id="9892118at2759"/>
<evidence type="ECO:0000313" key="11">
    <source>
        <dbReference type="EMBL" id="KAG9492528.1"/>
    </source>
</evidence>
<protein>
    <recommendedName>
        <fullName evidence="3">RING-type E3 ubiquitin transferase</fullName>
        <ecNumber evidence="3">2.3.2.27</ecNumber>
    </recommendedName>
</protein>
<dbReference type="InterPro" id="IPR035612">
    <property type="entry name" value="SH3RF3_SH3_3"/>
</dbReference>
<reference evidence="11" key="1">
    <citation type="thesis" date="2020" institute="ProQuest LLC" country="789 East Eisenhower Parkway, Ann Arbor, MI, USA">
        <title>Comparative Genomics and Chromosome Evolution.</title>
        <authorList>
            <person name="Mudd A.B."/>
        </authorList>
    </citation>
    <scope>NUCLEOTIDE SEQUENCE</scope>
    <source>
        <strain evidence="11">HN-11 Male</strain>
        <tissue evidence="11">Kidney and liver</tissue>
    </source>
</reference>
<dbReference type="SMART" id="SM00326">
    <property type="entry name" value="SH3"/>
    <property type="match status" value="3"/>
</dbReference>
<dbReference type="GO" id="GO:0016567">
    <property type="term" value="P:protein ubiquitination"/>
    <property type="evidence" value="ECO:0007669"/>
    <property type="project" value="UniProtKB-UniPathway"/>
</dbReference>
<dbReference type="PANTHER" id="PTHR14167:SF62">
    <property type="entry name" value="E3 UBIQUITIN-PROTEIN LIGASE SH3RF3"/>
    <property type="match status" value="1"/>
</dbReference>
<evidence type="ECO:0000256" key="5">
    <source>
        <dbReference type="ARBA" id="ARBA00022679"/>
    </source>
</evidence>
<dbReference type="EMBL" id="WNTK01000001">
    <property type="protein sequence ID" value="KAG9492528.1"/>
    <property type="molecule type" value="Genomic_DNA"/>
</dbReference>
<evidence type="ECO:0000256" key="2">
    <source>
        <dbReference type="ARBA" id="ARBA00004906"/>
    </source>
</evidence>
<evidence type="ECO:0000256" key="8">
    <source>
        <dbReference type="PROSITE-ProRule" id="PRU00192"/>
    </source>
</evidence>
<feature type="domain" description="SH3" evidence="10">
    <location>
        <begin position="554"/>
        <end position="613"/>
    </location>
</feature>